<evidence type="ECO:0000313" key="4">
    <source>
        <dbReference type="EMBL" id="KLO19420.1"/>
    </source>
</evidence>
<organism evidence="4 5">
    <name type="scientific">Schizopora paradoxa</name>
    <dbReference type="NCBI Taxonomy" id="27342"/>
    <lineage>
        <taxon>Eukaryota</taxon>
        <taxon>Fungi</taxon>
        <taxon>Dikarya</taxon>
        <taxon>Basidiomycota</taxon>
        <taxon>Agaricomycotina</taxon>
        <taxon>Agaricomycetes</taxon>
        <taxon>Hymenochaetales</taxon>
        <taxon>Schizoporaceae</taxon>
        <taxon>Schizopora</taxon>
    </lineage>
</organism>
<proteinExistence type="predicted"/>
<dbReference type="CDD" id="cd07992">
    <property type="entry name" value="LPLAT_AAK14816-like"/>
    <property type="match status" value="1"/>
</dbReference>
<dbReference type="STRING" id="27342.A0A0H2S5D3"/>
<dbReference type="PANTHER" id="PTHR31605:SF0">
    <property type="entry name" value="GLYCEROL-3-PHOSPHATE O-ACYLTRANSFERASE 1"/>
    <property type="match status" value="1"/>
</dbReference>
<dbReference type="GO" id="GO:0004366">
    <property type="term" value="F:glycerol-3-phosphate O-acyltransferase activity"/>
    <property type="evidence" value="ECO:0007669"/>
    <property type="project" value="TreeGrafter"/>
</dbReference>
<dbReference type="PANTHER" id="PTHR31605">
    <property type="entry name" value="GLYCEROL-3-PHOSPHATE O-ACYLTRANSFERASE 1"/>
    <property type="match status" value="1"/>
</dbReference>
<dbReference type="OrthoDB" id="5567124at2759"/>
<reference evidence="4 5" key="1">
    <citation type="submission" date="2015-04" db="EMBL/GenBank/DDBJ databases">
        <title>Complete genome sequence of Schizopora paradoxa KUC8140, a cosmopolitan wood degrader in East Asia.</title>
        <authorList>
            <consortium name="DOE Joint Genome Institute"/>
            <person name="Min B."/>
            <person name="Park H."/>
            <person name="Jang Y."/>
            <person name="Kim J.-J."/>
            <person name="Kim K.H."/>
            <person name="Pangilinan J."/>
            <person name="Lipzen A."/>
            <person name="Riley R."/>
            <person name="Grigoriev I.V."/>
            <person name="Spatafora J.W."/>
            <person name="Choi I.-G."/>
        </authorList>
    </citation>
    <scope>NUCLEOTIDE SEQUENCE [LARGE SCALE GENOMIC DNA]</scope>
    <source>
        <strain evidence="4 5">KUC8140</strain>
    </source>
</reference>
<sequence>MSFQRRRAPLVHSIVRLLFQILVKVFFKTLVVEGAEFVPPEGNPCLVCSNHGNSITDAVMVVGSTPNRNMVRLTAKSTLFGRRTITTFIMESAGAVPIMRKKDYAEGAKIDNVNSMEVIKQVLEQGDAVCFFPEGGSRFHPTLAPLKSGVAWLVSDTLSKRKNDPDFTLNISMCSINYIHRQRFRSDVIATYHPPIVLTPKTYPKLCDPSTAPGAVRELTAEMYRKLRAGLIDAPSWDIIHVASFAARLYLSETSSFTFRTNRYRPDEYVKIWREFTNLFSEAYQDAHTQSHQPPLDTEEIQGLIAEIKTFCDELTSLGLVRSPYSPGDDLPDLFPKKNPFDILLYIILPLLLTPIAIPGFVTFWGPTFLLAHLASKTFLRNALAKEGGTIEDTYDEIAHMKIVTGLVCGLLGASALLCIALFMILVMGASLWAVGMVLVGVPAAQWVSFRIMEEGWIAFDVLRGWVRIRALGEPKAAVLREREEGLRRRVLELFSSVA</sequence>
<name>A0A0H2S5D3_9AGAM</name>
<keyword evidence="1" id="KW-0472">Membrane</keyword>
<feature type="domain" description="Phospholipid/glycerol acyltransferase" evidence="3">
    <location>
        <begin position="45"/>
        <end position="179"/>
    </location>
</feature>
<protein>
    <recommendedName>
        <fullName evidence="3">Phospholipid/glycerol acyltransferase domain-containing protein</fullName>
    </recommendedName>
</protein>
<feature type="transmembrane region" description="Helical" evidence="1">
    <location>
        <begin position="403"/>
        <end position="426"/>
    </location>
</feature>
<accession>A0A0H2S5D3</accession>
<evidence type="ECO:0000259" key="3">
    <source>
        <dbReference type="SMART" id="SM00563"/>
    </source>
</evidence>
<dbReference type="GO" id="GO:0016287">
    <property type="term" value="F:glycerone-phosphate O-acyltransferase activity"/>
    <property type="evidence" value="ECO:0007669"/>
    <property type="project" value="TreeGrafter"/>
</dbReference>
<keyword evidence="5" id="KW-1185">Reference proteome</keyword>
<dbReference type="Proteomes" id="UP000053477">
    <property type="component" value="Unassembled WGS sequence"/>
</dbReference>
<dbReference type="SUPFAM" id="SSF69593">
    <property type="entry name" value="Glycerol-3-phosphate (1)-acyltransferase"/>
    <property type="match status" value="1"/>
</dbReference>
<keyword evidence="2" id="KW-0732">Signal</keyword>
<feature type="transmembrane region" description="Helical" evidence="1">
    <location>
        <begin position="343"/>
        <end position="372"/>
    </location>
</feature>
<dbReference type="InterPro" id="IPR002123">
    <property type="entry name" value="Plipid/glycerol_acylTrfase"/>
</dbReference>
<dbReference type="GO" id="GO:0008654">
    <property type="term" value="P:phospholipid biosynthetic process"/>
    <property type="evidence" value="ECO:0007669"/>
    <property type="project" value="TreeGrafter"/>
</dbReference>
<dbReference type="SMART" id="SM00563">
    <property type="entry name" value="PlsC"/>
    <property type="match status" value="1"/>
</dbReference>
<keyword evidence="1" id="KW-0812">Transmembrane</keyword>
<dbReference type="Pfam" id="PF01553">
    <property type="entry name" value="Acyltransferase"/>
    <property type="match status" value="1"/>
</dbReference>
<feature type="signal peptide" evidence="2">
    <location>
        <begin position="1"/>
        <end position="34"/>
    </location>
</feature>
<gene>
    <name evidence="4" type="ORF">SCHPADRAFT_935224</name>
</gene>
<evidence type="ECO:0000313" key="5">
    <source>
        <dbReference type="Proteomes" id="UP000053477"/>
    </source>
</evidence>
<dbReference type="EMBL" id="KQ085886">
    <property type="protein sequence ID" value="KLO19420.1"/>
    <property type="molecule type" value="Genomic_DNA"/>
</dbReference>
<feature type="transmembrane region" description="Helical" evidence="1">
    <location>
        <begin position="432"/>
        <end position="450"/>
    </location>
</feature>
<dbReference type="InParanoid" id="A0A0H2S5D3"/>
<evidence type="ECO:0000256" key="2">
    <source>
        <dbReference type="SAM" id="SignalP"/>
    </source>
</evidence>
<evidence type="ECO:0000256" key="1">
    <source>
        <dbReference type="SAM" id="Phobius"/>
    </source>
</evidence>
<feature type="chain" id="PRO_5005202212" description="Phospholipid/glycerol acyltransferase domain-containing protein" evidence="2">
    <location>
        <begin position="35"/>
        <end position="499"/>
    </location>
</feature>
<dbReference type="InterPro" id="IPR052744">
    <property type="entry name" value="GPAT/DAPAT"/>
</dbReference>
<dbReference type="AlphaFoldDB" id="A0A0H2S5D3"/>
<keyword evidence="1" id="KW-1133">Transmembrane helix</keyword>